<dbReference type="Proteomes" id="UP000011668">
    <property type="component" value="Unassembled WGS sequence"/>
</dbReference>
<protein>
    <submittedName>
        <fullName evidence="1">Uncharacterized protein</fullName>
    </submittedName>
</protein>
<dbReference type="EMBL" id="AFRT01001410">
    <property type="protein sequence ID" value="ELU40535.1"/>
    <property type="molecule type" value="Genomic_DNA"/>
</dbReference>
<evidence type="ECO:0000313" key="2">
    <source>
        <dbReference type="Proteomes" id="UP000011668"/>
    </source>
</evidence>
<dbReference type="HOGENOM" id="CLU_1644868_0_0_1"/>
<name>L8WR94_THACA</name>
<reference evidence="1 2" key="1">
    <citation type="journal article" date="2013" name="Nat. Commun.">
        <title>The evolution and pathogenic mechanisms of the rice sheath blight pathogen.</title>
        <authorList>
            <person name="Zheng A."/>
            <person name="Lin R."/>
            <person name="Xu L."/>
            <person name="Qin P."/>
            <person name="Tang C."/>
            <person name="Ai P."/>
            <person name="Zhang D."/>
            <person name="Liu Y."/>
            <person name="Sun Z."/>
            <person name="Feng H."/>
            <person name="Wang Y."/>
            <person name="Chen Y."/>
            <person name="Liang X."/>
            <person name="Fu R."/>
            <person name="Li Q."/>
            <person name="Zhang J."/>
            <person name="Yu X."/>
            <person name="Xie Z."/>
            <person name="Ding L."/>
            <person name="Guan P."/>
            <person name="Tang J."/>
            <person name="Liang Y."/>
            <person name="Wang S."/>
            <person name="Deng Q."/>
            <person name="Li S."/>
            <person name="Zhu J."/>
            <person name="Wang L."/>
            <person name="Liu H."/>
            <person name="Li P."/>
        </authorList>
    </citation>
    <scope>NUCLEOTIDE SEQUENCE [LARGE SCALE GENOMIC DNA]</scope>
    <source>
        <strain evidence="2">AG-1 IA</strain>
    </source>
</reference>
<organism evidence="1 2">
    <name type="scientific">Thanatephorus cucumeris (strain AG1-IA)</name>
    <name type="common">Rice sheath blight fungus</name>
    <name type="synonym">Rhizoctonia solani</name>
    <dbReference type="NCBI Taxonomy" id="983506"/>
    <lineage>
        <taxon>Eukaryota</taxon>
        <taxon>Fungi</taxon>
        <taxon>Dikarya</taxon>
        <taxon>Basidiomycota</taxon>
        <taxon>Agaricomycotina</taxon>
        <taxon>Agaricomycetes</taxon>
        <taxon>Cantharellales</taxon>
        <taxon>Ceratobasidiaceae</taxon>
        <taxon>Rhizoctonia</taxon>
        <taxon>Rhizoctonia solani AG-1</taxon>
    </lineage>
</organism>
<gene>
    <name evidence="1" type="ORF">AG1IA_05431</name>
</gene>
<dbReference type="AlphaFoldDB" id="L8WR94"/>
<keyword evidence="2" id="KW-1185">Reference proteome</keyword>
<comment type="caution">
    <text evidence="1">The sequence shown here is derived from an EMBL/GenBank/DDBJ whole genome shotgun (WGS) entry which is preliminary data.</text>
</comment>
<proteinExistence type="predicted"/>
<sequence>MVLDESRLGTLLTNLDLDVGLEISWIILEHPLRVRLKITSIPSFGRNAHYEPSRRVAFLKSRGFPESDVSTNIVHHAESGLVPEVNILSSKLEHTHLRRILQAPLNAWKSQLGGAAKVRHDCSLVEDQLLKDKLCNSAQPINHCACVISQKTCIELPFDRQ</sequence>
<accession>L8WR94</accession>
<evidence type="ECO:0000313" key="1">
    <source>
        <dbReference type="EMBL" id="ELU40535.1"/>
    </source>
</evidence>